<proteinExistence type="predicted"/>
<reference evidence="2" key="1">
    <citation type="submission" date="2022-11" db="UniProtKB">
        <authorList>
            <consortium name="WormBaseParasite"/>
        </authorList>
    </citation>
    <scope>IDENTIFICATION</scope>
</reference>
<protein>
    <submittedName>
        <fullName evidence="2">Uncharacterized protein</fullName>
    </submittedName>
</protein>
<evidence type="ECO:0000313" key="1">
    <source>
        <dbReference type="Proteomes" id="UP000887579"/>
    </source>
</evidence>
<organism evidence="1 2">
    <name type="scientific">Panagrolaimus sp. ES5</name>
    <dbReference type="NCBI Taxonomy" id="591445"/>
    <lineage>
        <taxon>Eukaryota</taxon>
        <taxon>Metazoa</taxon>
        <taxon>Ecdysozoa</taxon>
        <taxon>Nematoda</taxon>
        <taxon>Chromadorea</taxon>
        <taxon>Rhabditida</taxon>
        <taxon>Tylenchina</taxon>
        <taxon>Panagrolaimomorpha</taxon>
        <taxon>Panagrolaimoidea</taxon>
        <taxon>Panagrolaimidae</taxon>
        <taxon>Panagrolaimus</taxon>
    </lineage>
</organism>
<name>A0AC34G1K0_9BILA</name>
<dbReference type="Proteomes" id="UP000887579">
    <property type="component" value="Unplaced"/>
</dbReference>
<evidence type="ECO:0000313" key="2">
    <source>
        <dbReference type="WBParaSite" id="ES5_v2.g23456.t1"/>
    </source>
</evidence>
<accession>A0AC34G1K0</accession>
<dbReference type="WBParaSite" id="ES5_v2.g23456.t1">
    <property type="protein sequence ID" value="ES5_v2.g23456.t1"/>
    <property type="gene ID" value="ES5_v2.g23456"/>
</dbReference>
<sequence length="121" mass="11577">MKIIATVLVVALLGSSNAFLLPSSGGGCCPPPPTCGCAAPPLPPPPVPCGNAPIASGCGGGSYAAPPQFAPAPIGGAPQFAPQQHQQGGYAQAPLSGPIGQGPIQQQGPIGGGQYATAGKK</sequence>